<keyword evidence="2" id="KW-1185">Reference proteome</keyword>
<evidence type="ECO:0000313" key="1">
    <source>
        <dbReference type="EMBL" id="VDO97868.1"/>
    </source>
</evidence>
<protein>
    <submittedName>
        <fullName evidence="1">Uncharacterized protein</fullName>
    </submittedName>
</protein>
<dbReference type="AlphaFoldDB" id="A0A183NNH6"/>
<gene>
    <name evidence="1" type="ORF">SMTD_LOCUS3662</name>
</gene>
<dbReference type="Proteomes" id="UP000269396">
    <property type="component" value="Unassembled WGS sequence"/>
</dbReference>
<evidence type="ECO:0000313" key="2">
    <source>
        <dbReference type="Proteomes" id="UP000269396"/>
    </source>
</evidence>
<sequence length="66" mass="7518">MISPHKAIWVSSNHSKEKQIDHIRISKNLTRSMVDMRIRRATNIASDYHLPGGCQDETGDKEALDD</sequence>
<reference evidence="1 2" key="1">
    <citation type="submission" date="2018-11" db="EMBL/GenBank/DDBJ databases">
        <authorList>
            <consortium name="Pathogen Informatics"/>
        </authorList>
    </citation>
    <scope>NUCLEOTIDE SEQUENCE [LARGE SCALE GENOMIC DNA]</scope>
    <source>
        <strain>Denwood</strain>
        <strain evidence="2">Zambia</strain>
    </source>
</reference>
<organism evidence="1 2">
    <name type="scientific">Schistosoma mattheei</name>
    <dbReference type="NCBI Taxonomy" id="31246"/>
    <lineage>
        <taxon>Eukaryota</taxon>
        <taxon>Metazoa</taxon>
        <taxon>Spiralia</taxon>
        <taxon>Lophotrochozoa</taxon>
        <taxon>Platyhelminthes</taxon>
        <taxon>Trematoda</taxon>
        <taxon>Digenea</taxon>
        <taxon>Strigeidida</taxon>
        <taxon>Schistosomatoidea</taxon>
        <taxon>Schistosomatidae</taxon>
        <taxon>Schistosoma</taxon>
    </lineage>
</organism>
<dbReference type="EMBL" id="UZAL01007264">
    <property type="protein sequence ID" value="VDO97868.1"/>
    <property type="molecule type" value="Genomic_DNA"/>
</dbReference>
<accession>A0A183NNH6</accession>
<name>A0A183NNH6_9TREM</name>
<proteinExistence type="predicted"/>